<dbReference type="PROSITE" id="PS50268">
    <property type="entry name" value="CADHERIN_2"/>
    <property type="match status" value="2"/>
</dbReference>
<dbReference type="EMBL" id="CAJFDH010000001">
    <property type="protein sequence ID" value="CAD5206401.1"/>
    <property type="molecule type" value="Genomic_DNA"/>
</dbReference>
<proteinExistence type="predicted"/>
<evidence type="ECO:0000256" key="10">
    <source>
        <dbReference type="PROSITE-ProRule" id="PRU00076"/>
    </source>
</evidence>
<evidence type="ECO:0000256" key="3">
    <source>
        <dbReference type="ARBA" id="ARBA00022729"/>
    </source>
</evidence>
<keyword evidence="3" id="KW-0732">Signal</keyword>
<comment type="caution">
    <text evidence="16">The sequence shown here is derived from an EMBL/GenBank/DDBJ whole genome shotgun (WGS) entry which is preliminary data.</text>
</comment>
<evidence type="ECO:0000259" key="14">
    <source>
        <dbReference type="PROSITE" id="PS50026"/>
    </source>
</evidence>
<dbReference type="SUPFAM" id="SSF49899">
    <property type="entry name" value="Concanavalin A-like lectins/glucanases"/>
    <property type="match status" value="2"/>
</dbReference>
<feature type="domain" description="Laminin G" evidence="13">
    <location>
        <begin position="519"/>
        <end position="710"/>
    </location>
</feature>
<dbReference type="CDD" id="cd00110">
    <property type="entry name" value="LamG"/>
    <property type="match status" value="1"/>
</dbReference>
<dbReference type="GO" id="GO:0034332">
    <property type="term" value="P:adherens junction organization"/>
    <property type="evidence" value="ECO:0007669"/>
    <property type="project" value="TreeGrafter"/>
</dbReference>
<comment type="caution">
    <text evidence="10">Lacks conserved residue(s) required for the propagation of feature annotation.</text>
</comment>
<feature type="region of interest" description="Disordered" evidence="11">
    <location>
        <begin position="1113"/>
        <end position="1135"/>
    </location>
</feature>
<evidence type="ECO:0000256" key="5">
    <source>
        <dbReference type="ARBA" id="ARBA00022837"/>
    </source>
</evidence>
<keyword evidence="8 10" id="KW-1015">Disulfide bond</keyword>
<dbReference type="GO" id="GO:0044331">
    <property type="term" value="P:cell-cell adhesion mediated by cadherin"/>
    <property type="evidence" value="ECO:0007669"/>
    <property type="project" value="TreeGrafter"/>
</dbReference>
<dbReference type="PROSITE" id="PS01186">
    <property type="entry name" value="EGF_2"/>
    <property type="match status" value="1"/>
</dbReference>
<feature type="transmembrane region" description="Helical" evidence="12">
    <location>
        <begin position="990"/>
        <end position="1011"/>
    </location>
</feature>
<dbReference type="GO" id="GO:0016342">
    <property type="term" value="C:catenin complex"/>
    <property type="evidence" value="ECO:0007669"/>
    <property type="project" value="TreeGrafter"/>
</dbReference>
<keyword evidence="2 12" id="KW-0812">Transmembrane</keyword>
<comment type="subcellular location">
    <subcellularLocation>
        <location evidence="1">Membrane</location>
        <topology evidence="1">Single-pass membrane protein</topology>
    </subcellularLocation>
</comment>
<feature type="domain" description="Cadherin" evidence="15">
    <location>
        <begin position="129"/>
        <end position="240"/>
    </location>
</feature>
<dbReference type="Gene3D" id="2.10.25.10">
    <property type="entry name" value="Laminin"/>
    <property type="match status" value="1"/>
</dbReference>
<dbReference type="PANTHER" id="PTHR24027">
    <property type="entry name" value="CADHERIN-23"/>
    <property type="match status" value="1"/>
</dbReference>
<feature type="region of interest" description="Disordered" evidence="11">
    <location>
        <begin position="1064"/>
        <end position="1097"/>
    </location>
</feature>
<keyword evidence="10" id="KW-0245">EGF-like domain</keyword>
<dbReference type="OrthoDB" id="6079678at2759"/>
<dbReference type="GO" id="GO:0016339">
    <property type="term" value="P:calcium-dependent cell-cell adhesion via plasma membrane cell adhesion molecules"/>
    <property type="evidence" value="ECO:0007669"/>
    <property type="project" value="TreeGrafter"/>
</dbReference>
<dbReference type="Proteomes" id="UP000783686">
    <property type="component" value="Unassembled WGS sequence"/>
</dbReference>
<dbReference type="Proteomes" id="UP000614601">
    <property type="component" value="Unassembled WGS sequence"/>
</dbReference>
<dbReference type="PROSITE" id="PS00022">
    <property type="entry name" value="EGF_1"/>
    <property type="match status" value="2"/>
</dbReference>
<dbReference type="SUPFAM" id="SSF49313">
    <property type="entry name" value="Cadherin-like"/>
    <property type="match status" value="3"/>
</dbReference>
<evidence type="ECO:0000256" key="12">
    <source>
        <dbReference type="SAM" id="Phobius"/>
    </source>
</evidence>
<dbReference type="EMBL" id="CAJFCW020000001">
    <property type="protein sequence ID" value="CAG9081623.1"/>
    <property type="molecule type" value="Genomic_DNA"/>
</dbReference>
<dbReference type="InterPro" id="IPR002126">
    <property type="entry name" value="Cadherin-like_dom"/>
</dbReference>
<sequence>MNFAAKNPRDIMLSVVKNISENTPVNTVLLNFRAEDKTAPNYNLTYRINRQSDPKRQFSIDQNGALKVAAALDREDIKQYALRIEAFDQIGNIGTQYVDLYLDDENDNAPLLYTVLHPFNVSRPCIFMENTPPEQLPLCEIHGFDPDTKKNGPPFKMELNSTFADSDAVSVTFDESLDNGNGGMIIRALKEFDREEQKVIEIPINVQDQGGMAATRKVYVIIGDQNDNKMSDGAMNIEVYSYEGQLQSQSIGRVYVNDKDDWDLPDKTFEMQQSERFFTVDRQGDIVISSDTPPGQYTFKVDVTDAVNSGNAVGTVTVNVYAFPQIAFDNQAAIRVSAESRSYFGNPSYFLNGSREAFISLLKEKIKKVRDGSTIIDIFSIQGSEYDGTYDIRFTVQSGGQYLSKTSVEGLISAHLNEFERAIQADIKAVGIDMCKDTRCDNGCQTRHTASNSGVVVAHNHTVLVGINSTSTDVCECPIQTAASSCSAGYCYNGGICHNLNPGATCQCKKDLPGDRCQGTTRTFHGEGYAWFKSMPACTSLNISFSFRTNEDGILIYNGPFKRAEAYIGIKIRYSDYLYAGIEQGALVVRQLNGRLPVNITVGAVLTDDQIHHVTIIQTHKKLEVILDYSNNDNDNSYRMVEADDDERLNVVNPLQIGGVYLAEDEADIHPIIRNKRGFNGCIMDFIVNGEEYDLESPEVAYDSDNKCGCTEDKSCVHGKCFVKVKGRVEGCRCPPGYMGKNCENVAPWIQFVDSSSFVKFTTRESEDYNIRNDVEAQIVLPREPKDSRILTLEKDDVPLSTLQLENQSPVAQMNDIVNSEKLQFHKLSLTPGVPYHVKLHRDRYVSSMTVDYTTHVTKVISNNMRTLQDVHTITAGAASFGFAGCMRGLNYNGDYKNLTADNLDNNDVTSFDLGSRFDQFGIKDGCPYLATCAGIGSGMCPAGQVCVDHWKGPICTCPDGAIASLKGDGTLSYCNEVAAVSSLSITSPALIFILVCLLMLILLALVMVTYTRKKRSPFDLVNPEEFKRDNLRQYSLEGGGETDNNRHNIANLRKPVMPFEGGNGLGQKVYPHKPADDGLNSQVDNLDRDPNSGPYDELRMYNIEGDNQSTLSFDSLDSVRPGNLETMDNRDIRY</sequence>
<dbReference type="InterPro" id="IPR013320">
    <property type="entry name" value="ConA-like_dom_sf"/>
</dbReference>
<gene>
    <name evidence="16" type="ORF">BOKJ2_LOCUS1085</name>
</gene>
<dbReference type="GO" id="GO:0045296">
    <property type="term" value="F:cadherin binding"/>
    <property type="evidence" value="ECO:0007669"/>
    <property type="project" value="TreeGrafter"/>
</dbReference>
<evidence type="ECO:0000256" key="2">
    <source>
        <dbReference type="ARBA" id="ARBA00022692"/>
    </source>
</evidence>
<dbReference type="InterPro" id="IPR000742">
    <property type="entry name" value="EGF"/>
</dbReference>
<feature type="domain" description="Cadherin" evidence="15">
    <location>
        <begin position="19"/>
        <end position="112"/>
    </location>
</feature>
<dbReference type="Pfam" id="PF24613">
    <property type="entry name" value="EGF_Hmr-1"/>
    <property type="match status" value="1"/>
</dbReference>
<dbReference type="GO" id="GO:0008013">
    <property type="term" value="F:beta-catenin binding"/>
    <property type="evidence" value="ECO:0007669"/>
    <property type="project" value="TreeGrafter"/>
</dbReference>
<evidence type="ECO:0000259" key="15">
    <source>
        <dbReference type="PROSITE" id="PS50268"/>
    </source>
</evidence>
<name>A0A811JTB4_9BILA</name>
<evidence type="ECO:0000256" key="4">
    <source>
        <dbReference type="ARBA" id="ARBA00022737"/>
    </source>
</evidence>
<feature type="disulfide bond" evidence="10">
    <location>
        <begin position="508"/>
        <end position="517"/>
    </location>
</feature>
<dbReference type="GO" id="GO:0000902">
    <property type="term" value="P:cell morphogenesis"/>
    <property type="evidence" value="ECO:0007669"/>
    <property type="project" value="TreeGrafter"/>
</dbReference>
<reference evidence="16" key="1">
    <citation type="submission" date="2020-09" db="EMBL/GenBank/DDBJ databases">
        <authorList>
            <person name="Kikuchi T."/>
        </authorList>
    </citation>
    <scope>NUCLEOTIDE SEQUENCE</scope>
    <source>
        <strain evidence="16">SH1</strain>
    </source>
</reference>
<dbReference type="GO" id="GO:0016477">
    <property type="term" value="P:cell migration"/>
    <property type="evidence" value="ECO:0007669"/>
    <property type="project" value="TreeGrafter"/>
</dbReference>
<dbReference type="PANTHER" id="PTHR24027:SF422">
    <property type="entry name" value="CADHERIN DOMAIN-CONTAINING PROTEIN"/>
    <property type="match status" value="1"/>
</dbReference>
<dbReference type="CDD" id="cd11304">
    <property type="entry name" value="Cadherin_repeat"/>
    <property type="match status" value="2"/>
</dbReference>
<evidence type="ECO:0000256" key="8">
    <source>
        <dbReference type="ARBA" id="ARBA00023157"/>
    </source>
</evidence>
<evidence type="ECO:0000259" key="13">
    <source>
        <dbReference type="PROSITE" id="PS50025"/>
    </source>
</evidence>
<dbReference type="CDD" id="cd00054">
    <property type="entry name" value="EGF_CA"/>
    <property type="match status" value="1"/>
</dbReference>
<dbReference type="SMART" id="SM00112">
    <property type="entry name" value="CA"/>
    <property type="match status" value="2"/>
</dbReference>
<dbReference type="GO" id="GO:0005509">
    <property type="term" value="F:calcium ion binding"/>
    <property type="evidence" value="ECO:0007669"/>
    <property type="project" value="UniProtKB-UniRule"/>
</dbReference>
<dbReference type="InterPro" id="IPR056448">
    <property type="entry name" value="EGF_Hmr-1"/>
</dbReference>
<feature type="domain" description="EGF-like" evidence="14">
    <location>
        <begin position="712"/>
        <end position="744"/>
    </location>
</feature>
<keyword evidence="17" id="KW-1185">Reference proteome</keyword>
<dbReference type="Pfam" id="PF02210">
    <property type="entry name" value="Laminin_G_2"/>
    <property type="match status" value="2"/>
</dbReference>
<evidence type="ECO:0000256" key="7">
    <source>
        <dbReference type="ARBA" id="ARBA00023136"/>
    </source>
</evidence>
<dbReference type="Gene3D" id="2.60.40.60">
    <property type="entry name" value="Cadherins"/>
    <property type="match status" value="2"/>
</dbReference>
<keyword evidence="5 9" id="KW-0106">Calcium</keyword>
<keyword evidence="7 12" id="KW-0472">Membrane</keyword>
<dbReference type="InterPro" id="IPR001791">
    <property type="entry name" value="Laminin_G"/>
</dbReference>
<organism evidence="16 17">
    <name type="scientific">Bursaphelenchus okinawaensis</name>
    <dbReference type="NCBI Taxonomy" id="465554"/>
    <lineage>
        <taxon>Eukaryota</taxon>
        <taxon>Metazoa</taxon>
        <taxon>Ecdysozoa</taxon>
        <taxon>Nematoda</taxon>
        <taxon>Chromadorea</taxon>
        <taxon>Rhabditida</taxon>
        <taxon>Tylenchina</taxon>
        <taxon>Tylenchomorpha</taxon>
        <taxon>Aphelenchoidea</taxon>
        <taxon>Aphelenchoididae</taxon>
        <taxon>Bursaphelenchus</taxon>
    </lineage>
</organism>
<dbReference type="PRINTS" id="PR00205">
    <property type="entry name" value="CADHERIN"/>
</dbReference>
<dbReference type="Gene3D" id="2.60.120.200">
    <property type="match status" value="2"/>
</dbReference>
<dbReference type="Gene3D" id="4.10.900.10">
    <property type="entry name" value="TCF3-CBD (Catenin binding domain)"/>
    <property type="match status" value="1"/>
</dbReference>
<evidence type="ECO:0000256" key="9">
    <source>
        <dbReference type="PROSITE-ProRule" id="PRU00043"/>
    </source>
</evidence>
<keyword evidence="4" id="KW-0677">Repeat</keyword>
<dbReference type="SMART" id="SM00282">
    <property type="entry name" value="LamG"/>
    <property type="match status" value="2"/>
</dbReference>
<dbReference type="InterPro" id="IPR015919">
    <property type="entry name" value="Cadherin-like_sf"/>
</dbReference>
<dbReference type="PROSITE" id="PS50026">
    <property type="entry name" value="EGF_3"/>
    <property type="match status" value="2"/>
</dbReference>
<dbReference type="InterPro" id="IPR056370">
    <property type="entry name" value="Shg-like_Ig-like"/>
</dbReference>
<evidence type="ECO:0000256" key="11">
    <source>
        <dbReference type="SAM" id="MobiDB-lite"/>
    </source>
</evidence>
<dbReference type="GO" id="GO:0007156">
    <property type="term" value="P:homophilic cell adhesion via plasma membrane adhesion molecules"/>
    <property type="evidence" value="ECO:0007669"/>
    <property type="project" value="InterPro"/>
</dbReference>
<evidence type="ECO:0000313" key="16">
    <source>
        <dbReference type="EMBL" id="CAD5206401.1"/>
    </source>
</evidence>
<dbReference type="GO" id="GO:0005912">
    <property type="term" value="C:adherens junction"/>
    <property type="evidence" value="ECO:0007669"/>
    <property type="project" value="TreeGrafter"/>
</dbReference>
<dbReference type="PROSITE" id="PS50025">
    <property type="entry name" value="LAM_G_DOMAIN"/>
    <property type="match status" value="1"/>
</dbReference>
<accession>A0A811JTB4</accession>
<evidence type="ECO:0000256" key="1">
    <source>
        <dbReference type="ARBA" id="ARBA00004167"/>
    </source>
</evidence>
<evidence type="ECO:0000313" key="17">
    <source>
        <dbReference type="Proteomes" id="UP000614601"/>
    </source>
</evidence>
<keyword evidence="6 12" id="KW-1133">Transmembrane helix</keyword>
<evidence type="ECO:0008006" key="18">
    <source>
        <dbReference type="Google" id="ProtNLM"/>
    </source>
</evidence>
<dbReference type="AlphaFoldDB" id="A0A811JTB4"/>
<dbReference type="InterPro" id="IPR027397">
    <property type="entry name" value="Catenin-bd_sf"/>
</dbReference>
<feature type="disulfide bond" evidence="10">
    <location>
        <begin position="734"/>
        <end position="743"/>
    </location>
</feature>
<dbReference type="GO" id="GO:0009887">
    <property type="term" value="P:animal organ morphogenesis"/>
    <property type="evidence" value="ECO:0007669"/>
    <property type="project" value="UniProtKB-ARBA"/>
</dbReference>
<dbReference type="Pfam" id="PF00028">
    <property type="entry name" value="Cadherin"/>
    <property type="match status" value="1"/>
</dbReference>
<dbReference type="SMART" id="SM00181">
    <property type="entry name" value="EGF"/>
    <property type="match status" value="3"/>
</dbReference>
<feature type="domain" description="EGF-like" evidence="14">
    <location>
        <begin position="482"/>
        <end position="518"/>
    </location>
</feature>
<protein>
    <recommendedName>
        <fullName evidence="18">Cadherin domain-containing protein</fullName>
    </recommendedName>
</protein>
<dbReference type="InterPro" id="IPR039808">
    <property type="entry name" value="Cadherin"/>
</dbReference>
<dbReference type="GO" id="GO:0007043">
    <property type="term" value="P:cell-cell junction assembly"/>
    <property type="evidence" value="ECO:0007669"/>
    <property type="project" value="TreeGrafter"/>
</dbReference>
<evidence type="ECO:0000256" key="6">
    <source>
        <dbReference type="ARBA" id="ARBA00022989"/>
    </source>
</evidence>
<dbReference type="Pfam" id="PF24811">
    <property type="entry name" value="Ig_Shg"/>
    <property type="match status" value="1"/>
</dbReference>